<dbReference type="PANTHER" id="PTHR10666">
    <property type="entry name" value="UBIQUITIN"/>
    <property type="match status" value="1"/>
</dbReference>
<feature type="coiled-coil region" evidence="3">
    <location>
        <begin position="679"/>
        <end position="778"/>
    </location>
</feature>
<dbReference type="GO" id="GO:0005634">
    <property type="term" value="C:nucleus"/>
    <property type="evidence" value="ECO:0000318"/>
    <property type="project" value="GO_Central"/>
</dbReference>
<dbReference type="KEGG" id="mbr:MONBRDRAFT_26424"/>
<keyword evidence="3" id="KW-0175">Coiled coil</keyword>
<dbReference type="InterPro" id="IPR050158">
    <property type="entry name" value="Ubiquitin_ubiquitin-like"/>
</dbReference>
<dbReference type="PROSITE" id="PS50053">
    <property type="entry name" value="UBIQUITIN_2"/>
    <property type="match status" value="1"/>
</dbReference>
<evidence type="ECO:0000313" key="6">
    <source>
        <dbReference type="Proteomes" id="UP000001357"/>
    </source>
</evidence>
<dbReference type="InterPro" id="IPR029071">
    <property type="entry name" value="Ubiquitin-like_domsf"/>
</dbReference>
<dbReference type="GO" id="GO:0019941">
    <property type="term" value="P:modification-dependent protein catabolic process"/>
    <property type="evidence" value="ECO:0000318"/>
    <property type="project" value="GO_Central"/>
</dbReference>
<sequence>MGLANVPLTKVTLYKNDYAHCLRITPAHKGTLLAHNRRGFKLSVPQQTHDVIVDTLAARIGDTVPSTQYNIEAADRFAEARADQANLYQFDLSGSIRGFLRSCIGAQVDLTVAQPSKTDTGIETFVTHTYSGLLAMLQDERVESVTSDGTTVTQTVTTASLLSSEKGLQLVPLVHLRTCFIHNKDLRDQLEQIICQKLQRSQAYQSKESGHAVITFLTPPETDELDLSVSYVCDAKEWSCTYHLDVPTAAIKTPTQLQAMANIHNTTAEDWRNVQVCLMGSELELVNDAAASSKQQQAKKKKIQARQERGSMTIFIKTLTGKTISLPVSPSDTMAVIKSKITDREGIPPDQQRLIFAGKQLEDGRTLSDYNIQKESTLHLVLRLRGRGADADATDDWEAVDVSAMAGLTERIAYNLSQPVDLRAGESGVVPVATFPVSARKILVYDPSFNKVNAMHSVHLFNESEAALANGTISMMQEGRFVSQVEFSPMLPNDDAVILKFKWADIGYVSRRTTVYTFVNNGQEAMSGPSTLYINHTASMTHNGYSILTSENAIKRAEGFCRYELTLAPGETKSITVEEEASYEEKLERKKLISKLRTASERQWLCTDIFSHENLEQLLRILSWELMENTLTDAMEDCLELSDLLKAERSLQELNRDMDMTGPVFEQWKVVLEGPIRQILETTQRLMNKQKQLQQAKQEAETSISTIETDQCRIRDNLKSLEKVRGEELVSRYLKDMSKAEDDLQALRQQVRSHEREIKSLEDEVKQQSRLLHDEAEKLCDQLPPSDDC</sequence>
<dbReference type="PRINTS" id="PR00348">
    <property type="entry name" value="UBIQUITIN"/>
</dbReference>
<dbReference type="SMART" id="SM00213">
    <property type="entry name" value="UBQ"/>
    <property type="match status" value="1"/>
</dbReference>
<dbReference type="RefSeq" id="XP_001746824.1">
    <property type="nucleotide sequence ID" value="XM_001746772.1"/>
</dbReference>
<evidence type="ECO:0000259" key="4">
    <source>
        <dbReference type="PROSITE" id="PS50053"/>
    </source>
</evidence>
<proteinExistence type="inferred from homology"/>
<dbReference type="InParanoid" id="A9V2B9"/>
<dbReference type="Pfam" id="PF00240">
    <property type="entry name" value="ubiquitin"/>
    <property type="match status" value="1"/>
</dbReference>
<dbReference type="PROSITE" id="PS00299">
    <property type="entry name" value="UBIQUITIN_1"/>
    <property type="match status" value="1"/>
</dbReference>
<name>A9V2B9_MONBE</name>
<keyword evidence="6" id="KW-1185">Reference proteome</keyword>
<dbReference type="GO" id="GO:0031625">
    <property type="term" value="F:ubiquitin protein ligase binding"/>
    <property type="evidence" value="ECO:0000318"/>
    <property type="project" value="GO_Central"/>
</dbReference>
<dbReference type="InterPro" id="IPR019956">
    <property type="entry name" value="Ubiquitin_dom"/>
</dbReference>
<feature type="domain" description="Ubiquitin-like" evidence="4">
    <location>
        <begin position="312"/>
        <end position="387"/>
    </location>
</feature>
<reference evidence="5 6" key="1">
    <citation type="journal article" date="2008" name="Nature">
        <title>The genome of the choanoflagellate Monosiga brevicollis and the origin of metazoans.</title>
        <authorList>
            <consortium name="JGI Sequencing"/>
            <person name="King N."/>
            <person name="Westbrook M.J."/>
            <person name="Young S.L."/>
            <person name="Kuo A."/>
            <person name="Abedin M."/>
            <person name="Chapman J."/>
            <person name="Fairclough S."/>
            <person name="Hellsten U."/>
            <person name="Isogai Y."/>
            <person name="Letunic I."/>
            <person name="Marr M."/>
            <person name="Pincus D."/>
            <person name="Putnam N."/>
            <person name="Rokas A."/>
            <person name="Wright K.J."/>
            <person name="Zuzow R."/>
            <person name="Dirks W."/>
            <person name="Good M."/>
            <person name="Goodstein D."/>
            <person name="Lemons D."/>
            <person name="Li W."/>
            <person name="Lyons J.B."/>
            <person name="Morris A."/>
            <person name="Nichols S."/>
            <person name="Richter D.J."/>
            <person name="Salamov A."/>
            <person name="Bork P."/>
            <person name="Lim W.A."/>
            <person name="Manning G."/>
            <person name="Miller W.T."/>
            <person name="McGinnis W."/>
            <person name="Shapiro H."/>
            <person name="Tjian R."/>
            <person name="Grigoriev I.V."/>
            <person name="Rokhsar D."/>
        </authorList>
    </citation>
    <scope>NUCLEOTIDE SEQUENCE [LARGE SCALE GENOMIC DNA]</scope>
    <source>
        <strain evidence="6">MX1 / ATCC 50154</strain>
    </source>
</reference>
<dbReference type="Proteomes" id="UP000001357">
    <property type="component" value="Unassembled WGS sequence"/>
</dbReference>
<gene>
    <name evidence="5" type="ORF">MONBRDRAFT_26424</name>
</gene>
<keyword evidence="2" id="KW-1017">Isopeptide bond</keyword>
<dbReference type="Pfam" id="PF13598">
    <property type="entry name" value="DUF4139"/>
    <property type="match status" value="1"/>
</dbReference>
<dbReference type="GO" id="GO:0005737">
    <property type="term" value="C:cytoplasm"/>
    <property type="evidence" value="ECO:0000318"/>
    <property type="project" value="GO_Central"/>
</dbReference>
<dbReference type="GO" id="GO:0031386">
    <property type="term" value="F:protein tag activity"/>
    <property type="evidence" value="ECO:0000318"/>
    <property type="project" value="GO_Central"/>
</dbReference>
<dbReference type="OMA" id="WELMENT"/>
<dbReference type="FunFam" id="3.10.20.90:FF:000009">
    <property type="entry name" value="Ubiquitin-60S ribosomal protein"/>
    <property type="match status" value="1"/>
</dbReference>
<dbReference type="eggNOG" id="KOG0001">
    <property type="taxonomic scope" value="Eukaryota"/>
</dbReference>
<dbReference type="InterPro" id="IPR019954">
    <property type="entry name" value="Ubiquitin_CS"/>
</dbReference>
<protein>
    <recommendedName>
        <fullName evidence="4">Ubiquitin-like domain-containing protein</fullName>
    </recommendedName>
</protein>
<comment type="similarity">
    <text evidence="1">Belongs to the ubiquitin family.</text>
</comment>
<evidence type="ECO:0000313" key="5">
    <source>
        <dbReference type="EMBL" id="EDQ88231.1"/>
    </source>
</evidence>
<evidence type="ECO:0000256" key="2">
    <source>
        <dbReference type="ARBA" id="ARBA00022499"/>
    </source>
</evidence>
<dbReference type="SUPFAM" id="SSF54236">
    <property type="entry name" value="Ubiquitin-like"/>
    <property type="match status" value="1"/>
</dbReference>
<dbReference type="STRING" id="81824.A9V2B9"/>
<dbReference type="InterPro" id="IPR037291">
    <property type="entry name" value="DUF4139"/>
</dbReference>
<dbReference type="AlphaFoldDB" id="A9V2B9"/>
<evidence type="ECO:0000256" key="3">
    <source>
        <dbReference type="SAM" id="Coils"/>
    </source>
</evidence>
<dbReference type="InterPro" id="IPR000626">
    <property type="entry name" value="Ubiquitin-like_dom"/>
</dbReference>
<dbReference type="EMBL" id="CH991555">
    <property type="protein sequence ID" value="EDQ88231.1"/>
    <property type="molecule type" value="Genomic_DNA"/>
</dbReference>
<dbReference type="GeneID" id="5892147"/>
<organism evidence="5 6">
    <name type="scientific">Monosiga brevicollis</name>
    <name type="common">Choanoflagellate</name>
    <dbReference type="NCBI Taxonomy" id="81824"/>
    <lineage>
        <taxon>Eukaryota</taxon>
        <taxon>Choanoflagellata</taxon>
        <taxon>Craspedida</taxon>
        <taxon>Salpingoecidae</taxon>
        <taxon>Monosiga</taxon>
    </lineage>
</organism>
<accession>A9V2B9</accession>
<evidence type="ECO:0000256" key="1">
    <source>
        <dbReference type="ARBA" id="ARBA00008430"/>
    </source>
</evidence>
<dbReference type="CDD" id="cd01803">
    <property type="entry name" value="Ubl_ubiquitin"/>
    <property type="match status" value="1"/>
</dbReference>
<dbReference type="Gene3D" id="3.10.20.90">
    <property type="entry name" value="Phosphatidylinositol 3-kinase Catalytic Subunit, Chain A, domain 1"/>
    <property type="match status" value="1"/>
</dbReference>
<dbReference type="GO" id="GO:0016567">
    <property type="term" value="P:protein ubiquitination"/>
    <property type="evidence" value="ECO:0000318"/>
    <property type="project" value="GO_Central"/>
</dbReference>